<proteinExistence type="predicted"/>
<name>A0ABD2MZV9_9CUCU</name>
<dbReference type="PANTHER" id="PTHR40552:SF6">
    <property type="entry name" value="FI09606P-RELATED"/>
    <property type="match status" value="1"/>
</dbReference>
<protein>
    <submittedName>
        <fullName evidence="1">Uncharacterized protein</fullName>
    </submittedName>
</protein>
<dbReference type="PANTHER" id="PTHR40552">
    <property type="entry name" value="AT05186P-RELATED"/>
    <property type="match status" value="1"/>
</dbReference>
<sequence length="228" mass="26347">MALAFAHIREPKEWSKKTVDQVLLSGDEYYRNIIKRLEENNKLVSKMLMVDELDRNFSFSNKEVTFDINDCCVNGVLGYPDHGDVLNIKTGLLKFFNEFDFGVLTCRHISVAVWRKDGVFYYFDSHNRDNKGLTTAYGTACLLRLLNIDDLAKSIESNLYPDKNSFFNIGAFDVKLLEAEEEGGMVRQPLIISSRTVKMKILLFYCPKPVTKIPSMNLMRENRRYRCA</sequence>
<evidence type="ECO:0000313" key="2">
    <source>
        <dbReference type="Proteomes" id="UP001516400"/>
    </source>
</evidence>
<comment type="caution">
    <text evidence="1">The sequence shown here is derived from an EMBL/GenBank/DDBJ whole genome shotgun (WGS) entry which is preliminary data.</text>
</comment>
<organism evidence="1 2">
    <name type="scientific">Cryptolaemus montrouzieri</name>
    <dbReference type="NCBI Taxonomy" id="559131"/>
    <lineage>
        <taxon>Eukaryota</taxon>
        <taxon>Metazoa</taxon>
        <taxon>Ecdysozoa</taxon>
        <taxon>Arthropoda</taxon>
        <taxon>Hexapoda</taxon>
        <taxon>Insecta</taxon>
        <taxon>Pterygota</taxon>
        <taxon>Neoptera</taxon>
        <taxon>Endopterygota</taxon>
        <taxon>Coleoptera</taxon>
        <taxon>Polyphaga</taxon>
        <taxon>Cucujiformia</taxon>
        <taxon>Coccinelloidea</taxon>
        <taxon>Coccinellidae</taxon>
        <taxon>Scymninae</taxon>
        <taxon>Scymnini</taxon>
        <taxon>Cryptolaemus</taxon>
    </lineage>
</organism>
<accession>A0ABD2MZV9</accession>
<evidence type="ECO:0000313" key="1">
    <source>
        <dbReference type="EMBL" id="KAL3271900.1"/>
    </source>
</evidence>
<reference evidence="1 2" key="1">
    <citation type="journal article" date="2021" name="BMC Biol.">
        <title>Horizontally acquired antibacterial genes associated with adaptive radiation of ladybird beetles.</title>
        <authorList>
            <person name="Li H.S."/>
            <person name="Tang X.F."/>
            <person name="Huang Y.H."/>
            <person name="Xu Z.Y."/>
            <person name="Chen M.L."/>
            <person name="Du X.Y."/>
            <person name="Qiu B.Y."/>
            <person name="Chen P.T."/>
            <person name="Zhang W."/>
            <person name="Slipinski A."/>
            <person name="Escalona H.E."/>
            <person name="Waterhouse R.M."/>
            <person name="Zwick A."/>
            <person name="Pang H."/>
        </authorList>
    </citation>
    <scope>NUCLEOTIDE SEQUENCE [LARGE SCALE GENOMIC DNA]</scope>
    <source>
        <strain evidence="1">SYSU2018</strain>
    </source>
</reference>
<gene>
    <name evidence="1" type="ORF">HHI36_022370</name>
</gene>
<dbReference type="InterPro" id="IPR038765">
    <property type="entry name" value="Papain-like_cys_pep_sf"/>
</dbReference>
<dbReference type="SUPFAM" id="SSF54001">
    <property type="entry name" value="Cysteine proteinases"/>
    <property type="match status" value="1"/>
</dbReference>
<keyword evidence="2" id="KW-1185">Reference proteome</keyword>
<dbReference type="Proteomes" id="UP001516400">
    <property type="component" value="Unassembled WGS sequence"/>
</dbReference>
<dbReference type="EMBL" id="JABFTP020000042">
    <property type="protein sequence ID" value="KAL3271900.1"/>
    <property type="molecule type" value="Genomic_DNA"/>
</dbReference>
<dbReference type="Gene3D" id="3.90.70.120">
    <property type="match status" value="1"/>
</dbReference>
<dbReference type="AlphaFoldDB" id="A0ABD2MZV9"/>